<name>A0A8J6ISV5_9ALTE</name>
<evidence type="ECO:0000313" key="1">
    <source>
        <dbReference type="EMBL" id="MBC3765180.1"/>
    </source>
</evidence>
<accession>A0A8J6ISV5</accession>
<comment type="caution">
    <text evidence="1">The sequence shown here is derived from an EMBL/GenBank/DDBJ whole genome shotgun (WGS) entry which is preliminary data.</text>
</comment>
<gene>
    <name evidence="1" type="ORF">H8B19_04790</name>
</gene>
<dbReference type="RefSeq" id="WP_186505658.1">
    <property type="nucleotide sequence ID" value="NZ_JACNEP010000003.1"/>
</dbReference>
<dbReference type="AlphaFoldDB" id="A0A8J6ISV5"/>
<dbReference type="EMBL" id="JACNEP010000003">
    <property type="protein sequence ID" value="MBC3765180.1"/>
    <property type="molecule type" value="Genomic_DNA"/>
</dbReference>
<sequence length="268" mass="30288">MHISVRLFHITLLIFSLMFTSLVNARIVRSGGVATSTDSFDYTVEMAYTSGINTIGLDGGYYGNSFSYNSFADYVYATPALDCHYNIQYNNEDNIARRTDCDYEFDLGDRLQLQGYLEVFLEKSASYDLFWTITQGTKQWQFSGPEVWLTDGSRDVTKNVFLDVAMPLDMLVGDYEVRLDFIQYAPTDVIYYGYNSLIDPYHCEDIQTGPNTIENVCGQIGTASDTLGFTSKVENMRILGAQVPEPVSFALFMLGLVTLRRLNSIRTN</sequence>
<organism evidence="1 2">
    <name type="scientific">Neptunicella marina</name>
    <dbReference type="NCBI Taxonomy" id="2125989"/>
    <lineage>
        <taxon>Bacteria</taxon>
        <taxon>Pseudomonadati</taxon>
        <taxon>Pseudomonadota</taxon>
        <taxon>Gammaproteobacteria</taxon>
        <taxon>Alteromonadales</taxon>
        <taxon>Alteromonadaceae</taxon>
        <taxon>Neptunicella</taxon>
    </lineage>
</organism>
<dbReference type="Proteomes" id="UP000601768">
    <property type="component" value="Unassembled WGS sequence"/>
</dbReference>
<protein>
    <submittedName>
        <fullName evidence="1">Uncharacterized protein</fullName>
    </submittedName>
</protein>
<reference evidence="1" key="1">
    <citation type="journal article" date="2018" name="Int. J. Syst. Evol. Microbiol.">
        <title>Neptunicella marina gen. nov., sp. nov., isolated from surface seawater.</title>
        <authorList>
            <person name="Liu X."/>
            <person name="Lai Q."/>
            <person name="Du Y."/>
            <person name="Zhang X."/>
            <person name="Liu Z."/>
            <person name="Sun F."/>
            <person name="Shao Z."/>
        </authorList>
    </citation>
    <scope>NUCLEOTIDE SEQUENCE</scope>
    <source>
        <strain evidence="1">S27-2</strain>
    </source>
</reference>
<reference evidence="1" key="2">
    <citation type="submission" date="2020-08" db="EMBL/GenBank/DDBJ databases">
        <authorList>
            <person name="Lai Q."/>
        </authorList>
    </citation>
    <scope>NUCLEOTIDE SEQUENCE</scope>
    <source>
        <strain evidence="1">S27-2</strain>
    </source>
</reference>
<proteinExistence type="predicted"/>
<evidence type="ECO:0000313" key="2">
    <source>
        <dbReference type="Proteomes" id="UP000601768"/>
    </source>
</evidence>
<keyword evidence="2" id="KW-1185">Reference proteome</keyword>